<evidence type="ECO:0000256" key="7">
    <source>
        <dbReference type="SAM" id="Phobius"/>
    </source>
</evidence>
<feature type="transmembrane region" description="Helical" evidence="7">
    <location>
        <begin position="397"/>
        <end position="416"/>
    </location>
</feature>
<dbReference type="Pfam" id="PF07690">
    <property type="entry name" value="MFS_1"/>
    <property type="match status" value="1"/>
</dbReference>
<dbReference type="SUPFAM" id="SSF103473">
    <property type="entry name" value="MFS general substrate transporter"/>
    <property type="match status" value="1"/>
</dbReference>
<evidence type="ECO:0000259" key="8">
    <source>
        <dbReference type="PROSITE" id="PS50850"/>
    </source>
</evidence>
<feature type="transmembrane region" description="Helical" evidence="7">
    <location>
        <begin position="44"/>
        <end position="64"/>
    </location>
</feature>
<feature type="transmembrane region" description="Helical" evidence="7">
    <location>
        <begin position="344"/>
        <end position="367"/>
    </location>
</feature>
<keyword evidence="5 7" id="KW-1133">Transmembrane helix</keyword>
<dbReference type="GO" id="GO:0022857">
    <property type="term" value="F:transmembrane transporter activity"/>
    <property type="evidence" value="ECO:0007669"/>
    <property type="project" value="InterPro"/>
</dbReference>
<dbReference type="STRING" id="1424294.Gferi_06640"/>
<dbReference type="AlphaFoldDB" id="A0A1D8GEC7"/>
<feature type="transmembrane region" description="Helical" evidence="7">
    <location>
        <begin position="12"/>
        <end position="38"/>
    </location>
</feature>
<name>A0A1D8GEC7_9FIRM</name>
<feature type="transmembrane region" description="Helical" evidence="7">
    <location>
        <begin position="255"/>
        <end position="276"/>
    </location>
</feature>
<feature type="transmembrane region" description="Helical" evidence="7">
    <location>
        <begin position="168"/>
        <end position="189"/>
    </location>
</feature>
<keyword evidence="6 7" id="KW-0472">Membrane</keyword>
<keyword evidence="10" id="KW-1185">Reference proteome</keyword>
<dbReference type="KEGG" id="gfe:Gferi_06640"/>
<evidence type="ECO:0000256" key="1">
    <source>
        <dbReference type="ARBA" id="ARBA00004651"/>
    </source>
</evidence>
<comment type="subcellular location">
    <subcellularLocation>
        <location evidence="1">Cell membrane</location>
        <topology evidence="1">Multi-pass membrane protein</topology>
    </subcellularLocation>
</comment>
<reference evidence="9 10" key="1">
    <citation type="submission" date="2016-09" db="EMBL/GenBank/DDBJ databases">
        <title>Genomic analysis reveals versatility of anaerobic energy metabolism of Geosporobacter ferrireducens IRF9 of phylum Firmicutes.</title>
        <authorList>
            <person name="Kim S.-J."/>
        </authorList>
    </citation>
    <scope>NUCLEOTIDE SEQUENCE [LARGE SCALE GENOMIC DNA]</scope>
    <source>
        <strain evidence="9 10">IRF9</strain>
    </source>
</reference>
<evidence type="ECO:0000256" key="3">
    <source>
        <dbReference type="ARBA" id="ARBA00022475"/>
    </source>
</evidence>
<keyword evidence="3" id="KW-1003">Cell membrane</keyword>
<feature type="transmembrane region" description="Helical" evidence="7">
    <location>
        <begin position="283"/>
        <end position="301"/>
    </location>
</feature>
<evidence type="ECO:0000256" key="4">
    <source>
        <dbReference type="ARBA" id="ARBA00022692"/>
    </source>
</evidence>
<dbReference type="PROSITE" id="PS50850">
    <property type="entry name" value="MFS"/>
    <property type="match status" value="1"/>
</dbReference>
<evidence type="ECO:0000313" key="9">
    <source>
        <dbReference type="EMBL" id="AOT69272.1"/>
    </source>
</evidence>
<dbReference type="InterPro" id="IPR036259">
    <property type="entry name" value="MFS_trans_sf"/>
</dbReference>
<feature type="transmembrane region" description="Helical" evidence="7">
    <location>
        <begin position="102"/>
        <end position="120"/>
    </location>
</feature>
<feature type="transmembrane region" description="Helical" evidence="7">
    <location>
        <begin position="141"/>
        <end position="162"/>
    </location>
</feature>
<keyword evidence="2" id="KW-0813">Transport</keyword>
<dbReference type="InterPro" id="IPR011701">
    <property type="entry name" value="MFS"/>
</dbReference>
<dbReference type="EMBL" id="CP017269">
    <property type="protein sequence ID" value="AOT69272.1"/>
    <property type="molecule type" value="Genomic_DNA"/>
</dbReference>
<feature type="transmembrane region" description="Helical" evidence="7">
    <location>
        <begin position="222"/>
        <end position="243"/>
    </location>
</feature>
<accession>A0A1D8GEC7</accession>
<organism evidence="9 10">
    <name type="scientific">Geosporobacter ferrireducens</name>
    <dbReference type="NCBI Taxonomy" id="1424294"/>
    <lineage>
        <taxon>Bacteria</taxon>
        <taxon>Bacillati</taxon>
        <taxon>Bacillota</taxon>
        <taxon>Clostridia</taxon>
        <taxon>Peptostreptococcales</taxon>
        <taxon>Thermotaleaceae</taxon>
        <taxon>Geosporobacter</taxon>
    </lineage>
</organism>
<evidence type="ECO:0000313" key="10">
    <source>
        <dbReference type="Proteomes" id="UP000095743"/>
    </source>
</evidence>
<protein>
    <submittedName>
        <fullName evidence="9">Macrolide transporter</fullName>
    </submittedName>
</protein>
<feature type="transmembrane region" description="Helical" evidence="7">
    <location>
        <begin position="76"/>
        <end position="96"/>
    </location>
</feature>
<gene>
    <name evidence="9" type="ORF">Gferi_06640</name>
</gene>
<feature type="domain" description="Major facilitator superfamily (MFS) profile" evidence="8">
    <location>
        <begin position="11"/>
        <end position="422"/>
    </location>
</feature>
<evidence type="ECO:0000256" key="6">
    <source>
        <dbReference type="ARBA" id="ARBA00023136"/>
    </source>
</evidence>
<feature type="transmembrane region" description="Helical" evidence="7">
    <location>
        <begin position="307"/>
        <end position="332"/>
    </location>
</feature>
<sequence length="435" mass="46917">MHKKGGIIMKKFMIIWLGQLISSIGSGMTAFAVSIYVYHLTGSATWVSIAALLAYLPTILLNPVGGILADRYDRRLMMICGDSFSALGLLFIFISIHTGHAGVLPVCIGVTISSIFVALLEPAYKATVTDLLSEEEYAKSSGLVQIAGASKYLISPFIAGLILSITDIRAILIIDMATIFVTVIAVASVRKSIHAVKPNMDNFKFFKEFKEGMKSITCDKGVSSLVILMAFMCFFIAFLQTMMTPMILAFADVKTLGIMESVSAVGMLIGSIVIGILNIKKNYSGILMISLMAAGFFMAMTGTTTNLWLIVVFCILFFTALPFVNTCADVLIRVRIPNDVQGRAWGMISVLTQIGYVVAYAVSGMLADYVFGPMLMEDGILAGSIGRIIGTGEGRGIGLMLIITGLIMFAFAFIFGSRESIKVMERSGADELVNS</sequence>
<evidence type="ECO:0000256" key="2">
    <source>
        <dbReference type="ARBA" id="ARBA00022448"/>
    </source>
</evidence>
<dbReference type="CDD" id="cd06173">
    <property type="entry name" value="MFS_MefA_like"/>
    <property type="match status" value="1"/>
</dbReference>
<dbReference type="Gene3D" id="1.20.1250.20">
    <property type="entry name" value="MFS general substrate transporter like domains"/>
    <property type="match status" value="1"/>
</dbReference>
<dbReference type="PANTHER" id="PTHR43266:SF2">
    <property type="entry name" value="MAJOR FACILITATOR SUPERFAMILY (MFS) PROFILE DOMAIN-CONTAINING PROTEIN"/>
    <property type="match status" value="1"/>
</dbReference>
<dbReference type="GO" id="GO:0005886">
    <property type="term" value="C:plasma membrane"/>
    <property type="evidence" value="ECO:0007669"/>
    <property type="project" value="UniProtKB-SubCell"/>
</dbReference>
<keyword evidence="4 7" id="KW-0812">Transmembrane</keyword>
<dbReference type="InterPro" id="IPR020846">
    <property type="entry name" value="MFS_dom"/>
</dbReference>
<evidence type="ECO:0000256" key="5">
    <source>
        <dbReference type="ARBA" id="ARBA00022989"/>
    </source>
</evidence>
<proteinExistence type="predicted"/>
<dbReference type="PANTHER" id="PTHR43266">
    <property type="entry name" value="MACROLIDE-EFFLUX PROTEIN"/>
    <property type="match status" value="1"/>
</dbReference>
<dbReference type="Proteomes" id="UP000095743">
    <property type="component" value="Chromosome"/>
</dbReference>